<dbReference type="InParanoid" id="B5YL71"/>
<dbReference type="Pfam" id="PF04463">
    <property type="entry name" value="2-thiour_desulf"/>
    <property type="match status" value="1"/>
</dbReference>
<dbReference type="PANTHER" id="PTHR30087:SF0">
    <property type="entry name" value="INNER MEMBRANE PROTEIN"/>
    <property type="match status" value="1"/>
</dbReference>
<reference evidence="3" key="1">
    <citation type="submission" date="2008-08" db="EMBL/GenBank/DDBJ databases">
        <title>The complete genome sequence of Thermodesulfovibrio yellowstonii strain ATCC 51303 / DSM 11347 / YP87.</title>
        <authorList>
            <person name="Dodson R.J."/>
            <person name="Durkin A.S."/>
            <person name="Wu M."/>
            <person name="Eisen J."/>
            <person name="Sutton G."/>
        </authorList>
    </citation>
    <scope>NUCLEOTIDE SEQUENCE [LARGE SCALE GENOMIC DNA]</scope>
    <source>
        <strain evidence="3">ATCC 51303 / DSM 11347 / YP87</strain>
    </source>
</reference>
<protein>
    <submittedName>
        <fullName evidence="2">Conserved protein</fullName>
    </submittedName>
</protein>
<keyword evidence="3" id="KW-1185">Reference proteome</keyword>
<dbReference type="EnsemblBacteria" id="ACI20829">
    <property type="protein sequence ID" value="ACI20829"/>
    <property type="gene ID" value="THEYE_A1162"/>
</dbReference>
<dbReference type="STRING" id="289376.THEYE_A1162"/>
<dbReference type="eggNOG" id="COG3272">
    <property type="taxonomic scope" value="Bacteria"/>
</dbReference>
<name>B5YL71_THEYD</name>
<sequence length="304" mass="35614">MLKPKILFSRCFFEPVRYNSGLVVDEFVENLKRYVDCVYLCPEVEIGLGVPRVPVIIIQNNNEKRLIQQETGLDLTDKMISYVENVIKQLNKIDGAVLKAKSPSCGVSSTKLYRDGVVIGKTDGFLAESLKKAFPLLPIEDEGRLRDENIRNHFLTRIFALCEFKALSKNLKESDLVRFHTKYKYLLMTYSQQHLKILGRIVADGKINITEKISKYGEVFIEVFRKKPTKARHINTLTHIFGHISRYLSQRERAHFLELMEKYRKNMIKRRVLIELLRNFAYRFENDYILLQKYLEPFPEDLSV</sequence>
<evidence type="ECO:0000313" key="3">
    <source>
        <dbReference type="Proteomes" id="UP000000718"/>
    </source>
</evidence>
<proteinExistence type="predicted"/>
<dbReference type="HOGENOM" id="CLU_076318_0_1_0"/>
<dbReference type="EMBL" id="CP001147">
    <property type="protein sequence ID" value="ACI20829.1"/>
    <property type="molecule type" value="Genomic_DNA"/>
</dbReference>
<dbReference type="InterPro" id="IPR013560">
    <property type="entry name" value="DUF1722"/>
</dbReference>
<dbReference type="KEGG" id="tye:THEYE_A1162"/>
<organism evidence="2 3">
    <name type="scientific">Thermodesulfovibrio yellowstonii (strain ATCC 51303 / DSM 11347 / YP87)</name>
    <dbReference type="NCBI Taxonomy" id="289376"/>
    <lineage>
        <taxon>Bacteria</taxon>
        <taxon>Pseudomonadati</taxon>
        <taxon>Nitrospirota</taxon>
        <taxon>Thermodesulfovibrionia</taxon>
        <taxon>Thermodesulfovibrionales</taxon>
        <taxon>Thermodesulfovibrionaceae</taxon>
        <taxon>Thermodesulfovibrio</taxon>
    </lineage>
</organism>
<dbReference type="AlphaFoldDB" id="B5YL71"/>
<dbReference type="PATRIC" id="fig|289376.4.peg.1140"/>
<dbReference type="InterPro" id="IPR007553">
    <property type="entry name" value="2-thiour_desulf"/>
</dbReference>
<reference evidence="2 3" key="2">
    <citation type="journal article" date="2015" name="Genome Announc.">
        <title>Genome Sequence of the Sulfate-Reducing Thermophilic Bacterium Thermodesulfovibrio yellowstonii Strain DSM 11347T (Phylum Nitrospirae).</title>
        <authorList>
            <person name="Bhatnagar S."/>
            <person name="Badger J.H."/>
            <person name="Madupu R."/>
            <person name="Khouri H.M."/>
            <person name="O'Connor E.M."/>
            <person name="Robb F.T."/>
            <person name="Ward N.L."/>
            <person name="Eisen J.A."/>
        </authorList>
    </citation>
    <scope>NUCLEOTIDE SEQUENCE [LARGE SCALE GENOMIC DNA]</scope>
    <source>
        <strain evidence="3">ATCC 51303 / DSM 11347 / YP87</strain>
    </source>
</reference>
<dbReference type="OrthoDB" id="9797779at2"/>
<evidence type="ECO:0000259" key="1">
    <source>
        <dbReference type="Pfam" id="PF08349"/>
    </source>
</evidence>
<dbReference type="PANTHER" id="PTHR30087">
    <property type="entry name" value="INNER MEMBRANE PROTEIN"/>
    <property type="match status" value="1"/>
</dbReference>
<dbReference type="Proteomes" id="UP000000718">
    <property type="component" value="Chromosome"/>
</dbReference>
<dbReference type="RefSeq" id="WP_012545560.1">
    <property type="nucleotide sequence ID" value="NC_011296.1"/>
</dbReference>
<dbReference type="Pfam" id="PF08349">
    <property type="entry name" value="DUF1722"/>
    <property type="match status" value="1"/>
</dbReference>
<gene>
    <name evidence="2" type="ordered locus">THEYE_A1162</name>
</gene>
<dbReference type="eggNOG" id="COG1683">
    <property type="taxonomic scope" value="Bacteria"/>
</dbReference>
<evidence type="ECO:0000313" key="2">
    <source>
        <dbReference type="EMBL" id="ACI20829.1"/>
    </source>
</evidence>
<accession>B5YL71</accession>
<feature type="domain" description="DUF1722" evidence="1">
    <location>
        <begin position="184"/>
        <end position="299"/>
    </location>
</feature>